<proteinExistence type="inferred from homology"/>
<accession>A0A3A6PTH4</accession>
<dbReference type="InterPro" id="IPR052518">
    <property type="entry name" value="CHR_Transporter"/>
</dbReference>
<comment type="caution">
    <text evidence="8">The sequence shown here is derived from an EMBL/GenBank/DDBJ whole genome shotgun (WGS) entry which is preliminary data.</text>
</comment>
<dbReference type="PANTHER" id="PTHR43663:SF1">
    <property type="entry name" value="CHROMATE TRANSPORTER"/>
    <property type="match status" value="1"/>
</dbReference>
<dbReference type="GO" id="GO:0015109">
    <property type="term" value="F:chromate transmembrane transporter activity"/>
    <property type="evidence" value="ECO:0007669"/>
    <property type="project" value="InterPro"/>
</dbReference>
<evidence type="ECO:0000256" key="7">
    <source>
        <dbReference type="SAM" id="Phobius"/>
    </source>
</evidence>
<sequence>MWSMFLFFLKLGFLSFGGGYALIPMIEQEAARRQWMSGDAFLDLIGVAGMAPGPAAVNISTLIGYHTYGIAGAIVTLSGLILPSAILTLVLLTALYRLQKQAWLNRILYGLQPIVTALILFAVYRLGVGSLDGSVWDKQLLVGISIIGIGWMMLVRYRMHPVFILLFSAICGAAFLA</sequence>
<dbReference type="OrthoDB" id="9027281at2"/>
<dbReference type="RefSeq" id="WP_120113818.1">
    <property type="nucleotide sequence ID" value="NZ_QXQB01000006.1"/>
</dbReference>
<keyword evidence="6 7" id="KW-0472">Membrane</keyword>
<evidence type="ECO:0000256" key="2">
    <source>
        <dbReference type="ARBA" id="ARBA00005262"/>
    </source>
</evidence>
<protein>
    <submittedName>
        <fullName evidence="8">Chromate transporter</fullName>
    </submittedName>
</protein>
<reference evidence="8 9" key="1">
    <citation type="submission" date="2018-09" db="EMBL/GenBank/DDBJ databases">
        <title>Paenibacillus aracenensis nov. sp. isolated from a cave in southern Spain.</title>
        <authorList>
            <person name="Jurado V."/>
            <person name="Gutierrez-Patricio S."/>
            <person name="Gonzalez-Pimentel J.L."/>
            <person name="Miller A.Z."/>
            <person name="Laiz L."/>
            <person name="Saiz-Jimenez C."/>
        </authorList>
    </citation>
    <scope>NUCLEOTIDE SEQUENCE [LARGE SCALE GENOMIC DNA]</scope>
    <source>
        <strain evidence="8 9">JCM 19203</strain>
    </source>
</reference>
<feature type="transmembrane region" description="Helical" evidence="7">
    <location>
        <begin position="160"/>
        <end position="176"/>
    </location>
</feature>
<dbReference type="AlphaFoldDB" id="A0A3A6PTH4"/>
<dbReference type="InterPro" id="IPR003370">
    <property type="entry name" value="Chromate_transpt"/>
</dbReference>
<evidence type="ECO:0000256" key="3">
    <source>
        <dbReference type="ARBA" id="ARBA00022475"/>
    </source>
</evidence>
<feature type="transmembrane region" description="Helical" evidence="7">
    <location>
        <begin position="107"/>
        <end position="127"/>
    </location>
</feature>
<name>A0A3A6PTH4_9BACL</name>
<feature type="transmembrane region" description="Helical" evidence="7">
    <location>
        <begin position="70"/>
        <end position="95"/>
    </location>
</feature>
<dbReference type="Pfam" id="PF02417">
    <property type="entry name" value="Chromate_transp"/>
    <property type="match status" value="1"/>
</dbReference>
<keyword evidence="4 7" id="KW-0812">Transmembrane</keyword>
<keyword evidence="3" id="KW-1003">Cell membrane</keyword>
<organism evidence="8 9">
    <name type="scientific">Paenibacillus pinisoli</name>
    <dbReference type="NCBI Taxonomy" id="1276110"/>
    <lineage>
        <taxon>Bacteria</taxon>
        <taxon>Bacillati</taxon>
        <taxon>Bacillota</taxon>
        <taxon>Bacilli</taxon>
        <taxon>Bacillales</taxon>
        <taxon>Paenibacillaceae</taxon>
        <taxon>Paenibacillus</taxon>
    </lineage>
</organism>
<comment type="subcellular location">
    <subcellularLocation>
        <location evidence="1">Cell membrane</location>
        <topology evidence="1">Multi-pass membrane protein</topology>
    </subcellularLocation>
</comment>
<comment type="similarity">
    <text evidence="2">Belongs to the chromate ion transporter (CHR) (TC 2.A.51) family.</text>
</comment>
<keyword evidence="9" id="KW-1185">Reference proteome</keyword>
<dbReference type="Proteomes" id="UP000267798">
    <property type="component" value="Unassembled WGS sequence"/>
</dbReference>
<evidence type="ECO:0000313" key="8">
    <source>
        <dbReference type="EMBL" id="RJX37264.1"/>
    </source>
</evidence>
<evidence type="ECO:0000256" key="6">
    <source>
        <dbReference type="ARBA" id="ARBA00023136"/>
    </source>
</evidence>
<dbReference type="PANTHER" id="PTHR43663">
    <property type="entry name" value="CHROMATE TRANSPORT PROTEIN-RELATED"/>
    <property type="match status" value="1"/>
</dbReference>
<dbReference type="GO" id="GO:0005886">
    <property type="term" value="C:plasma membrane"/>
    <property type="evidence" value="ECO:0007669"/>
    <property type="project" value="UniProtKB-SubCell"/>
</dbReference>
<gene>
    <name evidence="8" type="ORF">D3P09_23190</name>
</gene>
<evidence type="ECO:0000313" key="9">
    <source>
        <dbReference type="Proteomes" id="UP000267798"/>
    </source>
</evidence>
<feature type="transmembrane region" description="Helical" evidence="7">
    <location>
        <begin position="139"/>
        <end position="155"/>
    </location>
</feature>
<keyword evidence="5 7" id="KW-1133">Transmembrane helix</keyword>
<dbReference type="EMBL" id="QXQB01000006">
    <property type="protein sequence ID" value="RJX37264.1"/>
    <property type="molecule type" value="Genomic_DNA"/>
</dbReference>
<evidence type="ECO:0000256" key="4">
    <source>
        <dbReference type="ARBA" id="ARBA00022692"/>
    </source>
</evidence>
<evidence type="ECO:0000256" key="1">
    <source>
        <dbReference type="ARBA" id="ARBA00004651"/>
    </source>
</evidence>
<evidence type="ECO:0000256" key="5">
    <source>
        <dbReference type="ARBA" id="ARBA00022989"/>
    </source>
</evidence>